<comment type="similarity">
    <text evidence="1 8">Belongs to the SOS response-associated peptidase family.</text>
</comment>
<dbReference type="Pfam" id="PF02586">
    <property type="entry name" value="SRAP"/>
    <property type="match status" value="1"/>
</dbReference>
<keyword evidence="2 8" id="KW-0645">Protease</keyword>
<dbReference type="RefSeq" id="WP_302723988.1">
    <property type="nucleotide sequence ID" value="NZ_JAULRU010000731.1"/>
</dbReference>
<accession>A0ABU4S1L4</accession>
<evidence type="ECO:0000256" key="6">
    <source>
        <dbReference type="ARBA" id="ARBA00023125"/>
    </source>
</evidence>
<dbReference type="InterPro" id="IPR036590">
    <property type="entry name" value="SRAP-like"/>
</dbReference>
<evidence type="ECO:0000313" key="10">
    <source>
        <dbReference type="Proteomes" id="UP001273505"/>
    </source>
</evidence>
<dbReference type="PANTHER" id="PTHR13604:SF0">
    <property type="entry name" value="ABASIC SITE PROCESSING PROTEIN HMCES"/>
    <property type="match status" value="1"/>
</dbReference>
<keyword evidence="7" id="KW-0456">Lyase</keyword>
<comment type="caution">
    <text evidence="9">The sequence shown here is derived from an EMBL/GenBank/DDBJ whole genome shotgun (WGS) entry which is preliminary data.</text>
</comment>
<evidence type="ECO:0000256" key="4">
    <source>
        <dbReference type="ARBA" id="ARBA00022801"/>
    </source>
</evidence>
<dbReference type="Proteomes" id="UP001273505">
    <property type="component" value="Unassembled WGS sequence"/>
</dbReference>
<keyword evidence="3" id="KW-0227">DNA damage</keyword>
<dbReference type="PANTHER" id="PTHR13604">
    <property type="entry name" value="DC12-RELATED"/>
    <property type="match status" value="1"/>
</dbReference>
<dbReference type="Gene3D" id="3.90.1680.10">
    <property type="entry name" value="SOS response associated peptidase-like"/>
    <property type="match status" value="1"/>
</dbReference>
<protein>
    <recommendedName>
        <fullName evidence="8">Abasic site processing protein</fullName>
        <ecNumber evidence="8">3.4.-.-</ecNumber>
    </recommendedName>
</protein>
<keyword evidence="5" id="KW-0190">Covalent protein-DNA linkage</keyword>
<evidence type="ECO:0000256" key="1">
    <source>
        <dbReference type="ARBA" id="ARBA00008136"/>
    </source>
</evidence>
<evidence type="ECO:0000256" key="7">
    <source>
        <dbReference type="ARBA" id="ARBA00023239"/>
    </source>
</evidence>
<evidence type="ECO:0000256" key="2">
    <source>
        <dbReference type="ARBA" id="ARBA00022670"/>
    </source>
</evidence>
<name>A0ABU4S1L4_9GAMM</name>
<proteinExistence type="inferred from homology"/>
<dbReference type="EMBL" id="JAXAFO010000038">
    <property type="protein sequence ID" value="MDX6851038.1"/>
    <property type="molecule type" value="Genomic_DNA"/>
</dbReference>
<sequence>MNISDDPFSQWVCDLLDISFATTANADLRPTQKVATIAANNTQLQQVNAAWGIKPHWAKKTLINAQAESVAEKPTFRHAFSTYRCIVPCSGFYEWQTLAGGKQKWLFAREDGQPLFMAGILYPTQTNTPQLVTLTTKPNQRFAGYHHRFPQFVHSQDIHSFLTGDADLALKIMMDNDDREIQANTAR</sequence>
<keyword evidence="6" id="KW-0238">DNA-binding</keyword>
<reference evidence="9 10" key="1">
    <citation type="submission" date="2023-11" db="EMBL/GenBank/DDBJ databases">
        <title>Gilvimarinus fulvus sp. nov., isolated from the surface of Kelp.</title>
        <authorList>
            <person name="Sun Y.Y."/>
            <person name="Gong Y."/>
            <person name="Du Z.J."/>
        </authorList>
    </citation>
    <scope>NUCLEOTIDE SEQUENCE [LARGE SCALE GENOMIC DNA]</scope>
    <source>
        <strain evidence="9 10">SDUM040013</strain>
    </source>
</reference>
<dbReference type="SUPFAM" id="SSF143081">
    <property type="entry name" value="BB1717-like"/>
    <property type="match status" value="1"/>
</dbReference>
<gene>
    <name evidence="9" type="ORF">SCD92_16800</name>
</gene>
<evidence type="ECO:0000256" key="5">
    <source>
        <dbReference type="ARBA" id="ARBA00023124"/>
    </source>
</evidence>
<evidence type="ECO:0000256" key="3">
    <source>
        <dbReference type="ARBA" id="ARBA00022763"/>
    </source>
</evidence>
<keyword evidence="4 8" id="KW-0378">Hydrolase</keyword>
<evidence type="ECO:0000313" key="9">
    <source>
        <dbReference type="EMBL" id="MDX6851038.1"/>
    </source>
</evidence>
<dbReference type="EC" id="3.4.-.-" evidence="8"/>
<keyword evidence="10" id="KW-1185">Reference proteome</keyword>
<dbReference type="InterPro" id="IPR003738">
    <property type="entry name" value="SRAP"/>
</dbReference>
<organism evidence="9 10">
    <name type="scientific">Gilvimarinus gilvus</name>
    <dbReference type="NCBI Taxonomy" id="3058038"/>
    <lineage>
        <taxon>Bacteria</taxon>
        <taxon>Pseudomonadati</taxon>
        <taxon>Pseudomonadota</taxon>
        <taxon>Gammaproteobacteria</taxon>
        <taxon>Cellvibrionales</taxon>
        <taxon>Cellvibrionaceae</taxon>
        <taxon>Gilvimarinus</taxon>
    </lineage>
</organism>
<evidence type="ECO:0000256" key="8">
    <source>
        <dbReference type="RuleBase" id="RU364100"/>
    </source>
</evidence>